<dbReference type="PROSITE" id="PS50943">
    <property type="entry name" value="HTH_CROC1"/>
    <property type="match status" value="1"/>
</dbReference>
<dbReference type="SUPFAM" id="SSF48452">
    <property type="entry name" value="TPR-like"/>
    <property type="match status" value="1"/>
</dbReference>
<accession>A0ABS4UNU4</accession>
<reference evidence="2 3" key="1">
    <citation type="submission" date="2021-03" db="EMBL/GenBank/DDBJ databases">
        <title>Sequencing the genomes of 1000 actinobacteria strains.</title>
        <authorList>
            <person name="Klenk H.-P."/>
        </authorList>
    </citation>
    <scope>NUCLEOTIDE SEQUENCE [LARGE SCALE GENOMIC DNA]</scope>
    <source>
        <strain evidence="2 3">DSM 18824</strain>
    </source>
</reference>
<dbReference type="Pfam" id="PF01381">
    <property type="entry name" value="HTH_3"/>
    <property type="match status" value="1"/>
</dbReference>
<sequence>MAASTIGARIRELRGKVLTQRQLADAAGVSIDVIRKLEQGSRQTAAIATLQKLAQALDVDIAALVSEPAALAAAGPTSGVVAIRRALTPVDDLLGESLVEFDTLAVSDARRTVDYAWGAYWGGKYDLLGSLLPTAISQLRATAHAAAPHERTVAYELLARIYWAAGCTLVHLGHPDPAYQAIRHALEASRQGNDELLDATLRGSVAWQLLVQGRYDESLALAIKTAESLEPHGDVGPAHLSTYGSLILQGATAAGRAQQSQEAHALVFSAGEVAARLGTDRRDYETYFGPSQVVMQTVDVNVVTEDYAAAIVAARAMPAGNGLPLASRARHLADRALAHTRVGEPQKALDALLTAERIGPDWIKYQSLPRRIVSELLDGDGRSALRGFAKRLNVHD</sequence>
<dbReference type="InterPro" id="IPR010982">
    <property type="entry name" value="Lambda_DNA-bd_dom_sf"/>
</dbReference>
<dbReference type="SUPFAM" id="SSF47413">
    <property type="entry name" value="lambda repressor-like DNA-binding domains"/>
    <property type="match status" value="1"/>
</dbReference>
<evidence type="ECO:0000259" key="1">
    <source>
        <dbReference type="PROSITE" id="PS50943"/>
    </source>
</evidence>
<gene>
    <name evidence="2" type="ORF">JOF29_004411</name>
</gene>
<dbReference type="InterPro" id="IPR011990">
    <property type="entry name" value="TPR-like_helical_dom_sf"/>
</dbReference>
<dbReference type="Proteomes" id="UP000755585">
    <property type="component" value="Unassembled WGS sequence"/>
</dbReference>
<dbReference type="EMBL" id="JAGINT010000002">
    <property type="protein sequence ID" value="MBP2353301.1"/>
    <property type="molecule type" value="Genomic_DNA"/>
</dbReference>
<dbReference type="RefSeq" id="WP_209696283.1">
    <property type="nucleotide sequence ID" value="NZ_BAAAVU010000001.1"/>
</dbReference>
<proteinExistence type="predicted"/>
<evidence type="ECO:0000313" key="3">
    <source>
        <dbReference type="Proteomes" id="UP000755585"/>
    </source>
</evidence>
<protein>
    <submittedName>
        <fullName evidence="2">Transcriptional regulator with XRE-family HTH domain</fullName>
    </submittedName>
</protein>
<organism evidence="2 3">
    <name type="scientific">Kribbella aluminosa</name>
    <dbReference type="NCBI Taxonomy" id="416017"/>
    <lineage>
        <taxon>Bacteria</taxon>
        <taxon>Bacillati</taxon>
        <taxon>Actinomycetota</taxon>
        <taxon>Actinomycetes</taxon>
        <taxon>Propionibacteriales</taxon>
        <taxon>Kribbellaceae</taxon>
        <taxon>Kribbella</taxon>
    </lineage>
</organism>
<comment type="caution">
    <text evidence="2">The sequence shown here is derived from an EMBL/GenBank/DDBJ whole genome shotgun (WGS) entry which is preliminary data.</text>
</comment>
<evidence type="ECO:0000313" key="2">
    <source>
        <dbReference type="EMBL" id="MBP2353301.1"/>
    </source>
</evidence>
<keyword evidence="3" id="KW-1185">Reference proteome</keyword>
<name>A0ABS4UNU4_9ACTN</name>
<dbReference type="Gene3D" id="1.10.260.40">
    <property type="entry name" value="lambda repressor-like DNA-binding domains"/>
    <property type="match status" value="1"/>
</dbReference>
<dbReference type="SMART" id="SM00530">
    <property type="entry name" value="HTH_XRE"/>
    <property type="match status" value="1"/>
</dbReference>
<dbReference type="InterPro" id="IPR001387">
    <property type="entry name" value="Cro/C1-type_HTH"/>
</dbReference>
<dbReference type="CDD" id="cd00093">
    <property type="entry name" value="HTH_XRE"/>
    <property type="match status" value="1"/>
</dbReference>
<dbReference type="Gene3D" id="1.25.40.10">
    <property type="entry name" value="Tetratricopeptide repeat domain"/>
    <property type="match status" value="1"/>
</dbReference>
<feature type="domain" description="HTH cro/C1-type" evidence="1">
    <location>
        <begin position="18"/>
        <end position="64"/>
    </location>
</feature>